<dbReference type="InterPro" id="IPR006439">
    <property type="entry name" value="HAD-SF_hydro_IA"/>
</dbReference>
<dbReference type="Gene3D" id="3.40.50.1000">
    <property type="entry name" value="HAD superfamily/HAD-like"/>
    <property type="match status" value="1"/>
</dbReference>
<evidence type="ECO:0000313" key="1">
    <source>
        <dbReference type="Proteomes" id="UP001652623"/>
    </source>
</evidence>
<dbReference type="CDD" id="cd16415">
    <property type="entry name" value="HAD_dREG-2_like"/>
    <property type="match status" value="1"/>
</dbReference>
<dbReference type="PANTHER" id="PTHR46649:SF4">
    <property type="entry name" value="HALOACID DEHALOGENASE-LIKE HYDROLASE (HAD) SUPERFAMILY PROTEIN"/>
    <property type="match status" value="1"/>
</dbReference>
<protein>
    <submittedName>
        <fullName evidence="2">Uncharacterized protein LOC107435874</fullName>
    </submittedName>
</protein>
<keyword evidence="1" id="KW-1185">Reference proteome</keyword>
<dbReference type="AlphaFoldDB" id="A0A6P4AU43"/>
<dbReference type="Gene3D" id="1.10.150.720">
    <property type="entry name" value="Haloacid dehalogenase-like hydrolase"/>
    <property type="match status" value="1"/>
</dbReference>
<dbReference type="GeneID" id="107435874"/>
<dbReference type="KEGG" id="zju:107435874"/>
<dbReference type="Pfam" id="PF00702">
    <property type="entry name" value="Hydrolase"/>
    <property type="match status" value="1"/>
</dbReference>
<dbReference type="Proteomes" id="UP001652623">
    <property type="component" value="Chromosome 11"/>
</dbReference>
<dbReference type="SFLD" id="SFLDS00003">
    <property type="entry name" value="Haloacid_Dehalogenase"/>
    <property type="match status" value="1"/>
</dbReference>
<dbReference type="NCBIfam" id="TIGR02252">
    <property type="entry name" value="DREG-2"/>
    <property type="match status" value="1"/>
</dbReference>
<dbReference type="InterPro" id="IPR044924">
    <property type="entry name" value="HAD-SF_hydro_IA_REG-2-like_cap"/>
</dbReference>
<accession>A0A6P4AU43</accession>
<dbReference type="InterPro" id="IPR011949">
    <property type="entry name" value="HAD-SF_hydro_IA_REG-2-like"/>
</dbReference>
<dbReference type="NCBIfam" id="TIGR01549">
    <property type="entry name" value="HAD-SF-IA-v1"/>
    <property type="match status" value="1"/>
</dbReference>
<dbReference type="InterPro" id="IPR023214">
    <property type="entry name" value="HAD_sf"/>
</dbReference>
<evidence type="ECO:0000313" key="2">
    <source>
        <dbReference type="RefSeq" id="XP_015902995.3"/>
    </source>
</evidence>
<dbReference type="PRINTS" id="PR00413">
    <property type="entry name" value="HADHALOGNASE"/>
</dbReference>
<dbReference type="PANTHER" id="PTHR46649">
    <property type="match status" value="1"/>
</dbReference>
<gene>
    <name evidence="2" type="primary">LOC107435874</name>
</gene>
<reference evidence="2" key="1">
    <citation type="submission" date="2025-08" db="UniProtKB">
        <authorList>
            <consortium name="RefSeq"/>
        </authorList>
    </citation>
    <scope>IDENTIFICATION</scope>
    <source>
        <tissue evidence="2">Seedling</tissue>
    </source>
</reference>
<dbReference type="RefSeq" id="XP_015902995.3">
    <property type="nucleotide sequence ID" value="XM_016047509.4"/>
</dbReference>
<name>A0A6P4AU43_ZIZJJ</name>
<proteinExistence type="predicted"/>
<dbReference type="SUPFAM" id="SSF56784">
    <property type="entry name" value="HAD-like"/>
    <property type="match status" value="1"/>
</dbReference>
<sequence length="306" mass="34340">MALMASSRTKLSRLLTIFTEKAQNLKSGSCFHGVSGRFGANPNAGLQGALFYSSSALASKESEVIGSRRMGWEILGVKDYEDYRRSLYGEITHKALLVDAVGTLVVPSQPMAQIYRQIGEKYGVEYSEAEILNRYRRAYEQPWGRSRLRYVNDGRPFWQYIVSSSTGCSDSQYFEELYNYYTTDKAWHLCDPEAEHVFKALRKAGVKLAVVSNFDTRLRPLLRALNCDHWFDAVAVSAEVAAEKPNPTIFLKACDLVGVKPEDAVHVGDDRRNDIWGARDAGCDAWLWGSDVHSFKEVAQSIGVQV</sequence>
<dbReference type="InterPro" id="IPR036412">
    <property type="entry name" value="HAD-like_sf"/>
</dbReference>
<organism evidence="1 2">
    <name type="scientific">Ziziphus jujuba</name>
    <name type="common">Chinese jujube</name>
    <name type="synonym">Ziziphus sativa</name>
    <dbReference type="NCBI Taxonomy" id="326968"/>
    <lineage>
        <taxon>Eukaryota</taxon>
        <taxon>Viridiplantae</taxon>
        <taxon>Streptophyta</taxon>
        <taxon>Embryophyta</taxon>
        <taxon>Tracheophyta</taxon>
        <taxon>Spermatophyta</taxon>
        <taxon>Magnoliopsida</taxon>
        <taxon>eudicotyledons</taxon>
        <taxon>Gunneridae</taxon>
        <taxon>Pentapetalae</taxon>
        <taxon>rosids</taxon>
        <taxon>fabids</taxon>
        <taxon>Rosales</taxon>
        <taxon>Rhamnaceae</taxon>
        <taxon>Paliureae</taxon>
        <taxon>Ziziphus</taxon>
    </lineage>
</organism>
<dbReference type="SFLD" id="SFLDG01129">
    <property type="entry name" value="C1.5:_HAD__Beta-PGM__Phosphata"/>
    <property type="match status" value="1"/>
</dbReference>